<reference evidence="2 3" key="1">
    <citation type="submission" date="2019-07" db="EMBL/GenBank/DDBJ databases">
        <title>Finished genome of Venturia effusa.</title>
        <authorList>
            <person name="Young C.A."/>
            <person name="Cox M.P."/>
            <person name="Ganley A.R.D."/>
            <person name="David W.J."/>
        </authorList>
    </citation>
    <scope>NUCLEOTIDE SEQUENCE [LARGE SCALE GENOMIC DNA]</scope>
    <source>
        <strain evidence="3">albino</strain>
    </source>
</reference>
<accession>A0A517L189</accession>
<proteinExistence type="predicted"/>
<name>A0A517L189_9PEZI</name>
<dbReference type="Proteomes" id="UP000316270">
    <property type="component" value="Chromosome 3"/>
</dbReference>
<keyword evidence="3" id="KW-1185">Reference proteome</keyword>
<organism evidence="2 3">
    <name type="scientific">Venturia effusa</name>
    <dbReference type="NCBI Taxonomy" id="50376"/>
    <lineage>
        <taxon>Eukaryota</taxon>
        <taxon>Fungi</taxon>
        <taxon>Dikarya</taxon>
        <taxon>Ascomycota</taxon>
        <taxon>Pezizomycotina</taxon>
        <taxon>Dothideomycetes</taxon>
        <taxon>Pleosporomycetidae</taxon>
        <taxon>Venturiales</taxon>
        <taxon>Venturiaceae</taxon>
        <taxon>Venturia</taxon>
    </lineage>
</organism>
<sequence>MIIIEDTHARRVDSYAATDSFVSTGKEAEPRTDNGKMRGRAGVQFVATPRAQSIDKSHNIKVFEESVIDRRLAASFKVVHQRRDRLIGQRVSVLNQRIENEYHRNAIADSTVRVENAAKALLTRLGLCASELIEFQDLQQAVRESIDFTKTMEGMEAKLQETTRLLNSKETELYEKESRVYEQLAEITGFSSPPPSKWQKPPQPPQSTSSKSSAITDPHARRYYSRAGDAKILRERIHNMQVQHRHDLLRRQNGHVGKIPERLFRERFDRNLSSLLEELERAKKEAFLMKLACQRRHIPLEDDEESNQNILDAQYEDDRRVLSTFAGNGGPSKSLAIANMTSVQMDFTTKIRRWLKAMPHDIDSMEPELLNEIVDDRPASPDSTTDDMFPASSGVPSPERHAPMPIDTADIAEAFAKGNRRAFSITSLNSLEDDTSLVTGAAHTFSDCDISNAYSTLVDRERRYSDPGLERRFWLKPDIFHLVLGSNKVQSSQRPRRNSH</sequence>
<evidence type="ECO:0000313" key="3">
    <source>
        <dbReference type="Proteomes" id="UP000316270"/>
    </source>
</evidence>
<feature type="compositionally biased region" description="Pro residues" evidence="1">
    <location>
        <begin position="192"/>
        <end position="205"/>
    </location>
</feature>
<evidence type="ECO:0000256" key="1">
    <source>
        <dbReference type="SAM" id="MobiDB-lite"/>
    </source>
</evidence>
<feature type="region of interest" description="Disordered" evidence="1">
    <location>
        <begin position="377"/>
        <end position="401"/>
    </location>
</feature>
<dbReference type="AlphaFoldDB" id="A0A517L189"/>
<protein>
    <submittedName>
        <fullName evidence="2">Uncharacterized protein</fullName>
    </submittedName>
</protein>
<dbReference type="EMBL" id="CP042187">
    <property type="protein sequence ID" value="QDS69397.1"/>
    <property type="molecule type" value="Genomic_DNA"/>
</dbReference>
<feature type="region of interest" description="Disordered" evidence="1">
    <location>
        <begin position="188"/>
        <end position="221"/>
    </location>
</feature>
<gene>
    <name evidence="2" type="ORF">FKW77_004722</name>
</gene>
<evidence type="ECO:0000313" key="2">
    <source>
        <dbReference type="EMBL" id="QDS69397.1"/>
    </source>
</evidence>
<dbReference type="STRING" id="50376.A0A517L189"/>